<reference evidence="1" key="1">
    <citation type="submission" date="2017-02" db="EMBL/GenBank/DDBJ databases">
        <title>Delving into the versatile metabolic prowess of the omnipresent phylum Bacteroidetes.</title>
        <authorList>
            <person name="Nobu M.K."/>
            <person name="Mei R."/>
            <person name="Narihiro T."/>
            <person name="Kuroda K."/>
            <person name="Liu W.-T."/>
        </authorList>
    </citation>
    <scope>NUCLEOTIDE SEQUENCE</scope>
    <source>
        <strain evidence="1">ADurb.Bin417</strain>
    </source>
</reference>
<accession>A0A1V5MD06</accession>
<dbReference type="AlphaFoldDB" id="A0A1V5MD06"/>
<comment type="caution">
    <text evidence="1">The sequence shown here is derived from an EMBL/GenBank/DDBJ whole genome shotgun (WGS) entry which is preliminary data.</text>
</comment>
<organism evidence="1">
    <name type="scientific">candidate division TA06 bacterium ADurb.Bin417</name>
    <dbReference type="NCBI Taxonomy" id="1852828"/>
    <lineage>
        <taxon>Bacteria</taxon>
        <taxon>Bacteria division TA06</taxon>
    </lineage>
</organism>
<proteinExistence type="predicted"/>
<sequence length="78" mass="8549">MLRRRVAPPPPGTPGEAETKVSFGDTVVNLGTLVFRLSEKIPVLDDNMLGGLDKQEAYRKGLAELLARREQETGRTGK</sequence>
<protein>
    <submittedName>
        <fullName evidence="1">Uncharacterized protein</fullName>
    </submittedName>
</protein>
<dbReference type="EMBL" id="MWAK01000203">
    <property type="protein sequence ID" value="OPZ91089.1"/>
    <property type="molecule type" value="Genomic_DNA"/>
</dbReference>
<dbReference type="Proteomes" id="UP000485484">
    <property type="component" value="Unassembled WGS sequence"/>
</dbReference>
<name>A0A1V5MD06_UNCT6</name>
<gene>
    <name evidence="1" type="ORF">BWY73_01178</name>
</gene>
<evidence type="ECO:0000313" key="1">
    <source>
        <dbReference type="EMBL" id="OPZ91089.1"/>
    </source>
</evidence>